<dbReference type="InterPro" id="IPR003594">
    <property type="entry name" value="HATPase_dom"/>
</dbReference>
<dbReference type="Gene3D" id="3.30.565.10">
    <property type="entry name" value="Histidine kinase-like ATPase, C-terminal domain"/>
    <property type="match status" value="1"/>
</dbReference>
<dbReference type="RefSeq" id="WP_146621595.1">
    <property type="nucleotide sequence ID" value="NZ_BJCC01000008.1"/>
</dbReference>
<dbReference type="InterPro" id="IPR018771">
    <property type="entry name" value="PocR_dom"/>
</dbReference>
<comment type="caution">
    <text evidence="2">The sequence shown here is derived from an EMBL/GenBank/DDBJ whole genome shotgun (WGS) entry which is preliminary data.</text>
</comment>
<dbReference type="GO" id="GO:0000155">
    <property type="term" value="F:phosphorelay sensor kinase activity"/>
    <property type="evidence" value="ECO:0007669"/>
    <property type="project" value="InterPro"/>
</dbReference>
<dbReference type="PANTHER" id="PTHR34220:SF7">
    <property type="entry name" value="SENSOR HISTIDINE KINASE YPDA"/>
    <property type="match status" value="1"/>
</dbReference>
<evidence type="ECO:0000313" key="3">
    <source>
        <dbReference type="Proteomes" id="UP000290567"/>
    </source>
</evidence>
<name>A0A4P5PID5_9ENTE</name>
<dbReference type="InterPro" id="IPR050640">
    <property type="entry name" value="Bact_2-comp_sensor_kinase"/>
</dbReference>
<organism evidence="2 3">
    <name type="scientific">Enterococcus florum</name>
    <dbReference type="NCBI Taxonomy" id="2480627"/>
    <lineage>
        <taxon>Bacteria</taxon>
        <taxon>Bacillati</taxon>
        <taxon>Bacillota</taxon>
        <taxon>Bacilli</taxon>
        <taxon>Lactobacillales</taxon>
        <taxon>Enterococcaceae</taxon>
        <taxon>Enterococcus</taxon>
    </lineage>
</organism>
<dbReference type="InterPro" id="IPR036890">
    <property type="entry name" value="HATPase_C_sf"/>
</dbReference>
<dbReference type="InterPro" id="IPR010559">
    <property type="entry name" value="Sig_transdc_His_kin_internal"/>
</dbReference>
<protein>
    <submittedName>
        <fullName evidence="2">Histidine kinase</fullName>
    </submittedName>
</protein>
<gene>
    <name evidence="2" type="ORF">NRIC_10140</name>
</gene>
<dbReference type="SUPFAM" id="SSF55874">
    <property type="entry name" value="ATPase domain of HSP90 chaperone/DNA topoisomerase II/histidine kinase"/>
    <property type="match status" value="1"/>
</dbReference>
<evidence type="ECO:0000259" key="1">
    <source>
        <dbReference type="SMART" id="SM00387"/>
    </source>
</evidence>
<sequence>MYSKEKLHLTDVIDIDLLQNVQYKLSKLVDVSVVTVDSEGNPVGDLNNFTPFCNLVRSSKVGAQQCVACDARAEKKSFSENRSIMYDCHLGLKDCCVPIIVDGELLGAVLGAQVLINDPDSEEDPRKNFDVKSLAKKLELPETKLQAAIDQIAIVEESFLQDCIDLYELIANYLKEMGLKSIAQKQFVKEYQEKLAFEKRLKSAELKTIEAQINPHFLFNTLNTIARIALKEKAEATEEMIYTLSDLLRYNLRQTEEFPTLESELANIKRYLYIQKTRYQNRLDYTIHAPEELLQFCIPNMIMQPIVENAIIHGIEPLLEGGNVKITISLEEESIVVSVSDTGVGMSGFVQSTILDYSASKKHPGLGVNNSHLRLKDYFGETYGLKIEKEKGFSTTVKIVFPAFTDIRQLKKRERA</sequence>
<dbReference type="PANTHER" id="PTHR34220">
    <property type="entry name" value="SENSOR HISTIDINE KINASE YPDA"/>
    <property type="match status" value="1"/>
</dbReference>
<dbReference type="Pfam" id="PF02518">
    <property type="entry name" value="HATPase_c"/>
    <property type="match status" value="1"/>
</dbReference>
<dbReference type="Proteomes" id="UP000290567">
    <property type="component" value="Unassembled WGS sequence"/>
</dbReference>
<feature type="domain" description="Histidine kinase/HSP90-like ATPase" evidence="1">
    <location>
        <begin position="298"/>
        <end position="405"/>
    </location>
</feature>
<reference evidence="3" key="1">
    <citation type="submission" date="2019-02" db="EMBL/GenBank/DDBJ databases">
        <title>Draft genome sequence of Enterococcus sp. Gos25-1.</title>
        <authorList>
            <person name="Tanaka N."/>
            <person name="Shiwa Y."/>
            <person name="Fujita N."/>
        </authorList>
    </citation>
    <scope>NUCLEOTIDE SEQUENCE [LARGE SCALE GENOMIC DNA]</scope>
    <source>
        <strain evidence="3">Gos25-1</strain>
    </source>
</reference>
<keyword evidence="3" id="KW-1185">Reference proteome</keyword>
<proteinExistence type="predicted"/>
<accession>A0A4P5PID5</accession>
<evidence type="ECO:0000313" key="2">
    <source>
        <dbReference type="EMBL" id="GCF93123.1"/>
    </source>
</evidence>
<dbReference type="GO" id="GO:0016020">
    <property type="term" value="C:membrane"/>
    <property type="evidence" value="ECO:0007669"/>
    <property type="project" value="InterPro"/>
</dbReference>
<keyword evidence="2" id="KW-0808">Transferase</keyword>
<dbReference type="OrthoDB" id="9776552at2"/>
<dbReference type="SMART" id="SM00387">
    <property type="entry name" value="HATPase_c"/>
    <property type="match status" value="1"/>
</dbReference>
<keyword evidence="2" id="KW-0418">Kinase</keyword>
<dbReference type="AlphaFoldDB" id="A0A4P5PID5"/>
<dbReference type="Pfam" id="PF06580">
    <property type="entry name" value="His_kinase"/>
    <property type="match status" value="1"/>
</dbReference>
<dbReference type="Pfam" id="PF10114">
    <property type="entry name" value="PocR"/>
    <property type="match status" value="1"/>
</dbReference>
<dbReference type="EMBL" id="BJCC01000008">
    <property type="protein sequence ID" value="GCF93123.1"/>
    <property type="molecule type" value="Genomic_DNA"/>
</dbReference>